<evidence type="ECO:0000256" key="1">
    <source>
        <dbReference type="SAM" id="MobiDB-lite"/>
    </source>
</evidence>
<dbReference type="SUPFAM" id="SSF55464">
    <property type="entry name" value="Origin of replication-binding domain, RBD-like"/>
    <property type="match status" value="1"/>
</dbReference>
<dbReference type="EMBL" id="LSTR01000025">
    <property type="protein sequence ID" value="OAH45438.1"/>
    <property type="molecule type" value="Genomic_DNA"/>
</dbReference>
<dbReference type="RefSeq" id="WP_063976265.1">
    <property type="nucleotide sequence ID" value="NZ_LSTR01000025.1"/>
</dbReference>
<dbReference type="InterPro" id="IPR014059">
    <property type="entry name" value="TraI/TrwC_relax"/>
</dbReference>
<protein>
    <submittedName>
        <fullName evidence="3">AAA family ATPase</fullName>
    </submittedName>
</protein>
<dbReference type="Pfam" id="PF08751">
    <property type="entry name" value="TrwC"/>
    <property type="match status" value="1"/>
</dbReference>
<dbReference type="SUPFAM" id="SSF52540">
    <property type="entry name" value="P-loop containing nucleoside triphosphate hydrolases"/>
    <property type="match status" value="2"/>
</dbReference>
<dbReference type="Gene3D" id="3.40.50.300">
    <property type="entry name" value="P-loop containing nucleotide triphosphate hydrolases"/>
    <property type="match status" value="2"/>
</dbReference>
<dbReference type="NCBIfam" id="NF041492">
    <property type="entry name" value="MobF"/>
    <property type="match status" value="1"/>
</dbReference>
<dbReference type="InterPro" id="IPR027417">
    <property type="entry name" value="P-loop_NTPase"/>
</dbReference>
<comment type="caution">
    <text evidence="3">The sequence shown here is derived from an EMBL/GenBank/DDBJ whole genome shotgun (WGS) entry which is preliminary data.</text>
</comment>
<feature type="compositionally biased region" description="Low complexity" evidence="1">
    <location>
        <begin position="964"/>
        <end position="974"/>
    </location>
</feature>
<evidence type="ECO:0000259" key="2">
    <source>
        <dbReference type="Pfam" id="PF08751"/>
    </source>
</evidence>
<organism evidence="3 4">
    <name type="scientific">Sphingobium yanoikuyae</name>
    <name type="common">Sphingomonas yanoikuyae</name>
    <dbReference type="NCBI Taxonomy" id="13690"/>
    <lineage>
        <taxon>Bacteria</taxon>
        <taxon>Pseudomonadati</taxon>
        <taxon>Pseudomonadota</taxon>
        <taxon>Alphaproteobacteria</taxon>
        <taxon>Sphingomonadales</taxon>
        <taxon>Sphingomonadaceae</taxon>
        <taxon>Sphingobium</taxon>
    </lineage>
</organism>
<dbReference type="Pfam" id="PF13604">
    <property type="entry name" value="AAA_30"/>
    <property type="match status" value="1"/>
</dbReference>
<evidence type="ECO:0000313" key="4">
    <source>
        <dbReference type="Proteomes" id="UP000077262"/>
    </source>
</evidence>
<dbReference type="InterPro" id="IPR014862">
    <property type="entry name" value="TrwC"/>
</dbReference>
<dbReference type="Gene3D" id="2.30.30.940">
    <property type="match status" value="1"/>
</dbReference>
<reference evidence="3 4" key="1">
    <citation type="submission" date="2016-02" db="EMBL/GenBank/DDBJ databases">
        <authorList>
            <person name="Wen L."/>
            <person name="He K."/>
            <person name="Yang H."/>
        </authorList>
    </citation>
    <scope>NUCLEOTIDE SEQUENCE [LARGE SCALE GENOMIC DNA]</scope>
    <source>
        <strain evidence="3 4">CD09_2</strain>
    </source>
</reference>
<dbReference type="OrthoDB" id="98563at2"/>
<proteinExistence type="predicted"/>
<feature type="domain" description="TrwC relaxase" evidence="2">
    <location>
        <begin position="11"/>
        <end position="283"/>
    </location>
</feature>
<accession>A0A177JWL3</accession>
<feature type="compositionally biased region" description="Basic and acidic residues" evidence="1">
    <location>
        <begin position="989"/>
        <end position="1003"/>
    </location>
</feature>
<sequence>MHSIASVRSASGAANYFAKDDFKDNYYTAEGSSEVDGWAGSGAEALGLEGSVTKDAFEQILNGVLPSGEGVAHVENRRAGLDLTFSAPKSVSVMAYVAGDKRVLAANMAAVQKTMAWVEKNLAEGRKDVEGRKVPVQTGNLVYALFQHDTSRALDPQAHIHAVVANLTRMPDGKWQALHADKIWANNATIGAIYHAYLRAGLEKLGYNVELKGKHGTFEISGVPKAVIDAFSQRREAILEKAAELGIISAKGRDAVTTTTRDPKLNVEDRDGLVQGWIDKAAALGFDGKGLLAAAEARSNQALGDSRLERGFRAVGEAIASAREVIGGFLRPHDPLVDSGLARATQSPTTARAQLAVASAIRILSEREAAFPVHQVSKTALDLGLKGVTIDAIEHRIGQLLDNRQLIPGVAHVGDKGVQMVTTQEALRTEESILKAVEAGEGKSAPMIAASDAPARLQAAADRPLNAGQLAAATLILSSEDRTVTIQGVAGAGKSTMLQAVARVTEAEGREILGLAFQNKMVADLAEGAGIRSQTIASFVLANERFVTERDTPRFEDARARLGGAMLVVDETSMVSSEDMLRLHRVTEALGIDKLILVGDRQQLSSIDAGKSFAMIQAAGGTMARMDENIRQRTDTLRTVAALANVGKAGEAMKVLGDNVHESASAPDTAAEMWLALSAEDREATAMFASGRASRAIINQRIQDGLAAEGTVRGEGVHLTVFERVNLTREELRYPSSYRQGMTLDVGRGGAQDVGLGQGRYDVTRILPSGKVELSDGRRKIRFDPQKLSPTEKRDRLELTEKKDLLVREGDRIRWTANDKPRDLHNAALARVLSADANGVTVETASKEILTLSPGDPMLSRLDLAYALNMHMAQGITTDKAITVMDSHERNLSNQRLFNVGVTRVRDELTMVVDDKEKLERQLDMNPGNKTSALETVGRLDIDGRKGGAKPVKFDPGPIDGINLADQPDILADLPPIPDGPLAPAASAKGDDLKTPQDLKPDGKGQGPDLLPPLPERSLGLDL</sequence>
<dbReference type="AlphaFoldDB" id="A0A177JWL3"/>
<evidence type="ECO:0000313" key="3">
    <source>
        <dbReference type="EMBL" id="OAH45438.1"/>
    </source>
</evidence>
<gene>
    <name evidence="3" type="ORF">AX777_17680</name>
</gene>
<feature type="region of interest" description="Disordered" evidence="1">
    <location>
        <begin position="945"/>
        <end position="1023"/>
    </location>
</feature>
<dbReference type="Proteomes" id="UP000077262">
    <property type="component" value="Unassembled WGS sequence"/>
</dbReference>
<name>A0A177JWL3_SPHYA</name>
<dbReference type="NCBIfam" id="TIGR02686">
    <property type="entry name" value="relax_trwC"/>
    <property type="match status" value="1"/>
</dbReference>